<feature type="repeat" description="TPR" evidence="5">
    <location>
        <begin position="399"/>
        <end position="432"/>
    </location>
</feature>
<feature type="transmembrane region" description="Helical" evidence="7">
    <location>
        <begin position="268"/>
        <end position="287"/>
    </location>
</feature>
<dbReference type="EMBL" id="CACVAU010000044">
    <property type="protein sequence ID" value="CAA6814834.1"/>
    <property type="molecule type" value="Genomic_DNA"/>
</dbReference>
<keyword evidence="3 7" id="KW-1133">Transmembrane helix</keyword>
<evidence type="ECO:0000313" key="9">
    <source>
        <dbReference type="EMBL" id="CAA6814834.1"/>
    </source>
</evidence>
<dbReference type="SUPFAM" id="SSF53300">
    <property type="entry name" value="vWA-like"/>
    <property type="match status" value="1"/>
</dbReference>
<evidence type="ECO:0000256" key="3">
    <source>
        <dbReference type="ARBA" id="ARBA00022989"/>
    </source>
</evidence>
<sequence>MNFVYPFVFWLFIPFFIYLFQRKKKQGFTQNLRWMVLLLLLITLARPVISQSVTEEKLMAHSIIMALDLSVSMNANDIEPTRAEASRESIKQFLNLEREEQVALLGFTINPLLLSPPTTDRALLKIALANVKSQYILTKGTDIQNLLEKVAKFKDKEKKLILFSDGGDELLDTGFIDFIESEKIKILVIAMATEQGASIELADGKLLQNKEGQIVVSKLNYSLKSVVAQSGGEFVVFTSVEDSLKRITNWLNSQKILEEGLKRQSKHYFELSFIPLSLALIFFLFSATRFSSRLLAFLLFLGMNLQAEEVLTVEEWGEGVGQRETASSYGYLDAYYLQQAYAYYQNKAFEKSLNEVYKIKNRHLEAELLLAHIFYKQEQYKMAKSILRGIKSSDKKIKQQVYYELGNCEAKMLYMERAKKYYIKALQLGEDEDSLHNLKIVLFRQKKHDSKVGYSNPSSAEKANSQSERAESKALEEESNKNESTGGSGGAGDKKSKNARLKIMKSNEERMHKRTLSSKAYELINEGYIQEKHPW</sequence>
<dbReference type="PANTHER" id="PTHR22550:SF5">
    <property type="entry name" value="LEUCINE ZIPPER PROTEIN 4"/>
    <property type="match status" value="1"/>
</dbReference>
<keyword evidence="2 7" id="KW-0812">Transmembrane</keyword>
<dbReference type="InterPro" id="IPR019734">
    <property type="entry name" value="TPR_rpt"/>
</dbReference>
<feature type="compositionally biased region" description="Polar residues" evidence="6">
    <location>
        <begin position="453"/>
        <end position="467"/>
    </location>
</feature>
<organism evidence="9">
    <name type="scientific">uncultured Sulfurovum sp</name>
    <dbReference type="NCBI Taxonomy" id="269237"/>
    <lineage>
        <taxon>Bacteria</taxon>
        <taxon>Pseudomonadati</taxon>
        <taxon>Campylobacterota</taxon>
        <taxon>Epsilonproteobacteria</taxon>
        <taxon>Campylobacterales</taxon>
        <taxon>Sulfurovaceae</taxon>
        <taxon>Sulfurovum</taxon>
        <taxon>environmental samples</taxon>
    </lineage>
</organism>
<dbReference type="Gene3D" id="1.25.40.10">
    <property type="entry name" value="Tetratricopeptide repeat domain"/>
    <property type="match status" value="1"/>
</dbReference>
<evidence type="ECO:0000256" key="5">
    <source>
        <dbReference type="PROSITE-ProRule" id="PRU00339"/>
    </source>
</evidence>
<feature type="domain" description="VWFA" evidence="8">
    <location>
        <begin position="64"/>
        <end position="166"/>
    </location>
</feature>
<evidence type="ECO:0000256" key="2">
    <source>
        <dbReference type="ARBA" id="ARBA00022692"/>
    </source>
</evidence>
<dbReference type="Gene3D" id="3.40.50.410">
    <property type="entry name" value="von Willebrand factor, type A domain"/>
    <property type="match status" value="1"/>
</dbReference>
<dbReference type="SUPFAM" id="SSF48452">
    <property type="entry name" value="TPR-like"/>
    <property type="match status" value="1"/>
</dbReference>
<dbReference type="InterPro" id="IPR050768">
    <property type="entry name" value="UPF0353/GerABKA_families"/>
</dbReference>
<feature type="compositionally biased region" description="Basic and acidic residues" evidence="6">
    <location>
        <begin position="468"/>
        <end position="481"/>
    </location>
</feature>
<name>A0A6S6T7A5_9BACT</name>
<accession>A0A6S6T7A5</accession>
<dbReference type="Pfam" id="PF13519">
    <property type="entry name" value="VWA_2"/>
    <property type="match status" value="1"/>
</dbReference>
<protein>
    <recommendedName>
        <fullName evidence="8">VWFA domain-containing protein</fullName>
    </recommendedName>
</protein>
<dbReference type="PANTHER" id="PTHR22550">
    <property type="entry name" value="SPORE GERMINATION PROTEIN"/>
    <property type="match status" value="1"/>
</dbReference>
<evidence type="ECO:0000256" key="7">
    <source>
        <dbReference type="SAM" id="Phobius"/>
    </source>
</evidence>
<dbReference type="AlphaFoldDB" id="A0A6S6T7A5"/>
<dbReference type="InterPro" id="IPR036465">
    <property type="entry name" value="vWFA_dom_sf"/>
</dbReference>
<dbReference type="InterPro" id="IPR011990">
    <property type="entry name" value="TPR-like_helical_dom_sf"/>
</dbReference>
<keyword evidence="4 7" id="KW-0472">Membrane</keyword>
<keyword evidence="5" id="KW-0802">TPR repeat</keyword>
<evidence type="ECO:0000256" key="6">
    <source>
        <dbReference type="SAM" id="MobiDB-lite"/>
    </source>
</evidence>
<dbReference type="InterPro" id="IPR002035">
    <property type="entry name" value="VWF_A"/>
</dbReference>
<evidence type="ECO:0000256" key="1">
    <source>
        <dbReference type="ARBA" id="ARBA00022475"/>
    </source>
</evidence>
<evidence type="ECO:0000256" key="4">
    <source>
        <dbReference type="ARBA" id="ARBA00023136"/>
    </source>
</evidence>
<feature type="transmembrane region" description="Helical" evidence="7">
    <location>
        <begin position="5"/>
        <end position="20"/>
    </location>
</feature>
<reference evidence="9" key="1">
    <citation type="submission" date="2020-01" db="EMBL/GenBank/DDBJ databases">
        <authorList>
            <person name="Meier V. D."/>
            <person name="Meier V D."/>
        </authorList>
    </citation>
    <scope>NUCLEOTIDE SEQUENCE</scope>
    <source>
        <strain evidence="9">HLG_WM_MAG_05</strain>
    </source>
</reference>
<keyword evidence="1" id="KW-1003">Cell membrane</keyword>
<gene>
    <name evidence="9" type="ORF">HELGO_WM4298</name>
</gene>
<feature type="region of interest" description="Disordered" evidence="6">
    <location>
        <begin position="450"/>
        <end position="517"/>
    </location>
</feature>
<dbReference type="PROSITE" id="PS50005">
    <property type="entry name" value="TPR"/>
    <property type="match status" value="1"/>
</dbReference>
<evidence type="ECO:0000259" key="8">
    <source>
        <dbReference type="Pfam" id="PF13519"/>
    </source>
</evidence>
<proteinExistence type="predicted"/>